<sequence length="70" mass="7952">MREVILSIGTSSKKGRQEIMDTEAFQGPMTRGRLKRLQKEVLWKMGLLKSLEETAPSPTIYSIWACNLTP</sequence>
<reference evidence="1" key="1">
    <citation type="submission" date="2018-05" db="EMBL/GenBank/DDBJ databases">
        <title>Draft genome of Mucuna pruriens seed.</title>
        <authorList>
            <person name="Nnadi N.E."/>
            <person name="Vos R."/>
            <person name="Hasami M.H."/>
            <person name="Devisetty U.K."/>
            <person name="Aguiy J.C."/>
        </authorList>
    </citation>
    <scope>NUCLEOTIDE SEQUENCE [LARGE SCALE GENOMIC DNA]</scope>
    <source>
        <strain evidence="1">JCA_2017</strain>
    </source>
</reference>
<comment type="caution">
    <text evidence="1">The sequence shown here is derived from an EMBL/GenBank/DDBJ whole genome shotgun (WGS) entry which is preliminary data.</text>
</comment>
<feature type="non-terminal residue" evidence="1">
    <location>
        <position position="1"/>
    </location>
</feature>
<dbReference type="EMBL" id="QJKJ01002520">
    <property type="protein sequence ID" value="RDY02499.1"/>
    <property type="molecule type" value="Genomic_DNA"/>
</dbReference>
<accession>A0A371HIA2</accession>
<name>A0A371HIA2_MUCPR</name>
<gene>
    <name evidence="1" type="ORF">CR513_14033</name>
</gene>
<protein>
    <submittedName>
        <fullName evidence="1">Uncharacterized protein</fullName>
    </submittedName>
</protein>
<dbReference type="AlphaFoldDB" id="A0A371HIA2"/>
<dbReference type="Proteomes" id="UP000257109">
    <property type="component" value="Unassembled WGS sequence"/>
</dbReference>
<organism evidence="1 2">
    <name type="scientific">Mucuna pruriens</name>
    <name type="common">Velvet bean</name>
    <name type="synonym">Dolichos pruriens</name>
    <dbReference type="NCBI Taxonomy" id="157652"/>
    <lineage>
        <taxon>Eukaryota</taxon>
        <taxon>Viridiplantae</taxon>
        <taxon>Streptophyta</taxon>
        <taxon>Embryophyta</taxon>
        <taxon>Tracheophyta</taxon>
        <taxon>Spermatophyta</taxon>
        <taxon>Magnoliopsida</taxon>
        <taxon>eudicotyledons</taxon>
        <taxon>Gunneridae</taxon>
        <taxon>Pentapetalae</taxon>
        <taxon>rosids</taxon>
        <taxon>fabids</taxon>
        <taxon>Fabales</taxon>
        <taxon>Fabaceae</taxon>
        <taxon>Papilionoideae</taxon>
        <taxon>50 kb inversion clade</taxon>
        <taxon>NPAAA clade</taxon>
        <taxon>indigoferoid/millettioid clade</taxon>
        <taxon>Phaseoleae</taxon>
        <taxon>Mucuna</taxon>
    </lineage>
</organism>
<proteinExistence type="predicted"/>
<evidence type="ECO:0000313" key="1">
    <source>
        <dbReference type="EMBL" id="RDY02499.1"/>
    </source>
</evidence>
<evidence type="ECO:0000313" key="2">
    <source>
        <dbReference type="Proteomes" id="UP000257109"/>
    </source>
</evidence>
<keyword evidence="2" id="KW-1185">Reference proteome</keyword>